<dbReference type="Gene3D" id="2.40.50.140">
    <property type="entry name" value="Nucleic acid-binding proteins"/>
    <property type="match status" value="1"/>
</dbReference>
<gene>
    <name evidence="2" type="ORF">ADINL_0306</name>
</gene>
<keyword evidence="3" id="KW-1185">Reference proteome</keyword>
<accession>A0A063Y4G9</accession>
<evidence type="ECO:0000313" key="2">
    <source>
        <dbReference type="EMBL" id="KDE41233.1"/>
    </source>
</evidence>
<name>A0A063Y4G9_9GAMM</name>
<keyword evidence="1" id="KW-0472">Membrane</keyword>
<dbReference type="EMBL" id="JMSZ01000007">
    <property type="protein sequence ID" value="KDE41233.1"/>
    <property type="molecule type" value="Genomic_DNA"/>
</dbReference>
<organism evidence="2 3">
    <name type="scientific">Nitrincola lacisaponensis</name>
    <dbReference type="NCBI Taxonomy" id="267850"/>
    <lineage>
        <taxon>Bacteria</taxon>
        <taxon>Pseudomonadati</taxon>
        <taxon>Pseudomonadota</taxon>
        <taxon>Gammaproteobacteria</taxon>
        <taxon>Oceanospirillales</taxon>
        <taxon>Oceanospirillaceae</taxon>
        <taxon>Nitrincola</taxon>
    </lineage>
</organism>
<dbReference type="InterPro" id="IPR012340">
    <property type="entry name" value="NA-bd_OB-fold"/>
</dbReference>
<feature type="transmembrane region" description="Helical" evidence="1">
    <location>
        <begin position="48"/>
        <end position="68"/>
    </location>
</feature>
<dbReference type="RefSeq" id="WP_036543039.1">
    <property type="nucleotide sequence ID" value="NZ_JMSZ01000007.1"/>
</dbReference>
<reference evidence="2 3" key="1">
    <citation type="journal article" date="2005" name="Int. J. Syst. Evol. Microbiol.">
        <title>Nitrincola lacisaponensis gen. nov., sp. nov., a novel alkaliphilic bacterium isolated from an alkaline, saline lake.</title>
        <authorList>
            <person name="Dimitriu P.A."/>
            <person name="Shukla S.K."/>
            <person name="Conradt J."/>
            <person name="Marquez M.C."/>
            <person name="Ventosa A."/>
            <person name="Maglia A."/>
            <person name="Peyton B.M."/>
            <person name="Pinkart H.C."/>
            <person name="Mormile M.R."/>
        </authorList>
    </citation>
    <scope>NUCLEOTIDE SEQUENCE [LARGE SCALE GENOMIC DNA]</scope>
    <source>
        <strain evidence="2 3">4CA</strain>
    </source>
</reference>
<dbReference type="Proteomes" id="UP000027318">
    <property type="component" value="Unassembled WGS sequence"/>
</dbReference>
<dbReference type="AlphaFoldDB" id="A0A063Y4G9"/>
<proteinExistence type="predicted"/>
<feature type="transmembrane region" description="Helical" evidence="1">
    <location>
        <begin position="12"/>
        <end position="42"/>
    </location>
</feature>
<dbReference type="OrthoDB" id="6121013at2"/>
<keyword evidence="1" id="KW-0812">Transmembrane</keyword>
<protein>
    <submittedName>
        <fullName evidence="2">Uncharacterized protein</fullName>
    </submittedName>
</protein>
<sequence>MEPWHFWLLAALFLMILELLGTGFFAFALGLAALIGMFAALFNVPSSVQWLVFALAAAVLAPWLRKTLRHWAPSRRRSALAGENRELEGLLLLDQNGQLKVKIENDTYFVRSNSGRELTPGNRVTVTGFDGITALVD</sequence>
<evidence type="ECO:0000256" key="1">
    <source>
        <dbReference type="SAM" id="Phobius"/>
    </source>
</evidence>
<dbReference type="STRING" id="267850.ADINL_0306"/>
<comment type="caution">
    <text evidence="2">The sequence shown here is derived from an EMBL/GenBank/DDBJ whole genome shotgun (WGS) entry which is preliminary data.</text>
</comment>
<keyword evidence="1" id="KW-1133">Transmembrane helix</keyword>
<evidence type="ECO:0000313" key="3">
    <source>
        <dbReference type="Proteomes" id="UP000027318"/>
    </source>
</evidence>